<dbReference type="InterPro" id="IPR011009">
    <property type="entry name" value="Kinase-like_dom_sf"/>
</dbReference>
<keyword evidence="3" id="KW-1185">Reference proteome</keyword>
<dbReference type="EMBL" id="QEKH01000030">
    <property type="protein sequence ID" value="PVY37889.1"/>
    <property type="molecule type" value="Genomic_DNA"/>
</dbReference>
<accession>A0A2U1AN71</accession>
<keyword evidence="2" id="KW-0418">Kinase</keyword>
<dbReference type="Pfam" id="PF01636">
    <property type="entry name" value="APH"/>
    <property type="match status" value="1"/>
</dbReference>
<dbReference type="Gene3D" id="3.90.1200.10">
    <property type="match status" value="1"/>
</dbReference>
<evidence type="ECO:0000259" key="1">
    <source>
        <dbReference type="Pfam" id="PF01636"/>
    </source>
</evidence>
<feature type="domain" description="Aminoglycoside phosphotransferase" evidence="1">
    <location>
        <begin position="23"/>
        <end position="258"/>
    </location>
</feature>
<keyword evidence="2" id="KW-0808">Transferase</keyword>
<name>A0A2U1AN71_9BACT</name>
<protein>
    <submittedName>
        <fullName evidence="2">Ser/Thr protein kinase RdoA (MazF antagonist)</fullName>
    </submittedName>
</protein>
<dbReference type="OrthoDB" id="2352890at2"/>
<reference evidence="2 3" key="1">
    <citation type="submission" date="2018-04" db="EMBL/GenBank/DDBJ databases">
        <title>Genomic Encyclopedia of Type Strains, Phase IV (KMG-IV): sequencing the most valuable type-strain genomes for metagenomic binning, comparative biology and taxonomic classification.</title>
        <authorList>
            <person name="Goeker M."/>
        </authorList>
    </citation>
    <scope>NUCLEOTIDE SEQUENCE [LARGE SCALE GENOMIC DNA]</scope>
    <source>
        <strain evidence="2 3">DSM 14823</strain>
    </source>
</reference>
<comment type="caution">
    <text evidence="2">The sequence shown here is derived from an EMBL/GenBank/DDBJ whole genome shotgun (WGS) entry which is preliminary data.</text>
</comment>
<dbReference type="GO" id="GO:0016301">
    <property type="term" value="F:kinase activity"/>
    <property type="evidence" value="ECO:0007669"/>
    <property type="project" value="UniProtKB-KW"/>
</dbReference>
<organism evidence="2 3">
    <name type="scientific">Victivallis vadensis</name>
    <dbReference type="NCBI Taxonomy" id="172901"/>
    <lineage>
        <taxon>Bacteria</taxon>
        <taxon>Pseudomonadati</taxon>
        <taxon>Lentisphaerota</taxon>
        <taxon>Lentisphaeria</taxon>
        <taxon>Victivallales</taxon>
        <taxon>Victivallaceae</taxon>
        <taxon>Victivallis</taxon>
    </lineage>
</organism>
<dbReference type="SUPFAM" id="SSF56112">
    <property type="entry name" value="Protein kinase-like (PK-like)"/>
    <property type="match status" value="1"/>
</dbReference>
<evidence type="ECO:0000313" key="3">
    <source>
        <dbReference type="Proteomes" id="UP000245959"/>
    </source>
</evidence>
<dbReference type="Proteomes" id="UP000245959">
    <property type="component" value="Unassembled WGS sequence"/>
</dbReference>
<sequence>MEPLFAEICRRYGLGELECSPVPLTGGFMHKMYALSAARGRYALKLLNPHVMRRATAMANYRTAERLETLLEEHRLPILPALEFGGRKMQELDGRFFYLFDWYGGTALKGVEVAPEHCRKIGRVLARIHAVDRKEAPFEREKMHIDWESLAGALRRENEELYRLLQENRGILEQSERNGNQAAERMPPLLAVCHRDMDCKNVLWRGGEFRIIDLECLGYWHPFLELYETALCWAGYEECRLEPELLCAFVASYAEAGGKLPADWELLYDADCGRLEWLEYNLRRALGVDCGADEREIGVGEVRATIAHAAYYHRMKSIILDCLLRYSQ</sequence>
<dbReference type="RefSeq" id="WP_116885301.1">
    <property type="nucleotide sequence ID" value="NZ_CABMMC010000021.1"/>
</dbReference>
<proteinExistence type="predicted"/>
<dbReference type="GeneID" id="78296583"/>
<gene>
    <name evidence="2" type="ORF">C8D82_13048</name>
</gene>
<dbReference type="InterPro" id="IPR002575">
    <property type="entry name" value="Aminoglycoside_PTrfase"/>
</dbReference>
<evidence type="ECO:0000313" key="2">
    <source>
        <dbReference type="EMBL" id="PVY37889.1"/>
    </source>
</evidence>
<dbReference type="AlphaFoldDB" id="A0A2U1AN71"/>